<dbReference type="Proteomes" id="UP000316313">
    <property type="component" value="Chromosome"/>
</dbReference>
<dbReference type="SUPFAM" id="SSF141868">
    <property type="entry name" value="EAL domain-like"/>
    <property type="match status" value="1"/>
</dbReference>
<reference evidence="2 3" key="1">
    <citation type="submission" date="2019-03" db="EMBL/GenBank/DDBJ databases">
        <title>The complete genome sequence of Swingsia samuiensis NBRC107927(T).</title>
        <authorList>
            <person name="Chua K.-O."/>
            <person name="Chan K.-G."/>
            <person name="See-Too W.-S."/>
        </authorList>
    </citation>
    <scope>NUCLEOTIDE SEQUENCE [LARGE SCALE GENOMIC DNA]</scope>
    <source>
        <strain evidence="2 3">AH83</strain>
    </source>
</reference>
<sequence>MRGYTLFCKSRTKRGFPLKSIIQGKKDSKRKCLLILDKDAEGYSGLDSSHYDVSSVGIFATNLRNRRAKQKNTLPDLQWLPRWERREGEDYTLLGAQIDISQCWLAIPRRISRSGRSQREKPYENINHELLRFAFAQAASWSSNKRLMVSFEDETFNHETVTQLCELLSESDLSASCLDVLIPESCVAQNDVRLFYYWATLRDQGARIFIKGLGKTDISLSLMWRRSIGGLLDGVLFDASVLMPTGGVGAGHSSLLDTRAVDFYLGILKTFRNLGLRIYATNIDYEAVLSFVMHAGCEEASGEMLGGVLTSAQMREKCIASKGRVSTRKRHIIRTTEGL</sequence>
<dbReference type="InterPro" id="IPR035919">
    <property type="entry name" value="EAL_sf"/>
</dbReference>
<evidence type="ECO:0000259" key="1">
    <source>
        <dbReference type="Pfam" id="PF00563"/>
    </source>
</evidence>
<dbReference type="InterPro" id="IPR001633">
    <property type="entry name" value="EAL_dom"/>
</dbReference>
<proteinExistence type="predicted"/>
<evidence type="ECO:0000313" key="2">
    <source>
        <dbReference type="EMBL" id="QDH17247.1"/>
    </source>
</evidence>
<dbReference type="Gene3D" id="3.20.20.450">
    <property type="entry name" value="EAL domain"/>
    <property type="match status" value="1"/>
</dbReference>
<dbReference type="KEGG" id="ssam:E3D00_06495"/>
<evidence type="ECO:0000313" key="3">
    <source>
        <dbReference type="Proteomes" id="UP000316313"/>
    </source>
</evidence>
<dbReference type="EMBL" id="CP038141">
    <property type="protein sequence ID" value="QDH17247.1"/>
    <property type="molecule type" value="Genomic_DNA"/>
</dbReference>
<dbReference type="OrthoDB" id="7285279at2"/>
<feature type="domain" description="EAL" evidence="1">
    <location>
        <begin position="126"/>
        <end position="305"/>
    </location>
</feature>
<name>A0A4Y6ULN4_9PROT</name>
<gene>
    <name evidence="2" type="ORF">E3D00_06495</name>
</gene>
<dbReference type="Pfam" id="PF00563">
    <property type="entry name" value="EAL"/>
    <property type="match status" value="1"/>
</dbReference>
<protein>
    <submittedName>
        <fullName evidence="2">EAL domain-containing protein</fullName>
    </submittedName>
</protein>
<keyword evidence="3" id="KW-1185">Reference proteome</keyword>
<organism evidence="2 3">
    <name type="scientific">Swingsia samuiensis</name>
    <dbReference type="NCBI Taxonomy" id="1293412"/>
    <lineage>
        <taxon>Bacteria</taxon>
        <taxon>Pseudomonadati</taxon>
        <taxon>Pseudomonadota</taxon>
        <taxon>Alphaproteobacteria</taxon>
        <taxon>Acetobacterales</taxon>
        <taxon>Acetobacteraceae</taxon>
        <taxon>Swingsia</taxon>
    </lineage>
</organism>
<accession>A0A4Y6ULN4</accession>
<dbReference type="AlphaFoldDB" id="A0A4Y6ULN4"/>